<dbReference type="InterPro" id="IPR000582">
    <property type="entry name" value="Acyl-CoA-binding_protein"/>
</dbReference>
<dbReference type="EMBL" id="CANHGI010000003">
    <property type="protein sequence ID" value="CAI5445428.1"/>
    <property type="molecule type" value="Genomic_DNA"/>
</dbReference>
<reference evidence="3" key="1">
    <citation type="submission" date="2022-11" db="EMBL/GenBank/DDBJ databases">
        <authorList>
            <person name="Kikuchi T."/>
        </authorList>
    </citation>
    <scope>NUCLEOTIDE SEQUENCE</scope>
    <source>
        <strain evidence="3">PS1010</strain>
    </source>
</reference>
<dbReference type="GO" id="GO:0006631">
    <property type="term" value="P:fatty acid metabolic process"/>
    <property type="evidence" value="ECO:0007669"/>
    <property type="project" value="TreeGrafter"/>
</dbReference>
<comment type="caution">
    <text evidence="3">The sequence shown here is derived from an EMBL/GenBank/DDBJ whole genome shotgun (WGS) entry which is preliminary data.</text>
</comment>
<proteinExistence type="predicted"/>
<evidence type="ECO:0000256" key="1">
    <source>
        <dbReference type="ARBA" id="ARBA00023121"/>
    </source>
</evidence>
<sequence>MESALLDFKRIRAKYVQRKILKFEFEIFIKFEKHTRNIWALYQQSIIGDINVPKLDYMEIDEGEKSWMWRWINGNEKWHAWNKLRGMSKTEARDQYIESVQKLETEINKLNEIWRNDE</sequence>
<dbReference type="PANTHER" id="PTHR23310:SF124">
    <property type="entry name" value="ACB DOMAIN-CONTAINING PROTEIN"/>
    <property type="match status" value="1"/>
</dbReference>
<evidence type="ECO:0000259" key="2">
    <source>
        <dbReference type="PROSITE" id="PS51228"/>
    </source>
</evidence>
<keyword evidence="1" id="KW-0446">Lipid-binding</keyword>
<dbReference type="SUPFAM" id="SSF47027">
    <property type="entry name" value="Acyl-CoA binding protein"/>
    <property type="match status" value="1"/>
</dbReference>
<evidence type="ECO:0000313" key="4">
    <source>
        <dbReference type="Proteomes" id="UP001152747"/>
    </source>
</evidence>
<protein>
    <recommendedName>
        <fullName evidence="2">ACB domain-containing protein</fullName>
    </recommendedName>
</protein>
<dbReference type="InterPro" id="IPR035984">
    <property type="entry name" value="Acyl-CoA-binding_sf"/>
</dbReference>
<evidence type="ECO:0000313" key="3">
    <source>
        <dbReference type="EMBL" id="CAI5445428.1"/>
    </source>
</evidence>
<accession>A0A9P1IID3</accession>
<dbReference type="AlphaFoldDB" id="A0A9P1IID3"/>
<name>A0A9P1IID3_9PELO</name>
<gene>
    <name evidence="3" type="ORF">CAMP_LOCUS8065</name>
</gene>
<dbReference type="PANTHER" id="PTHR23310">
    <property type="entry name" value="ACYL-COA-BINDING PROTEIN, ACBP"/>
    <property type="match status" value="1"/>
</dbReference>
<organism evidence="3 4">
    <name type="scientific">Caenorhabditis angaria</name>
    <dbReference type="NCBI Taxonomy" id="860376"/>
    <lineage>
        <taxon>Eukaryota</taxon>
        <taxon>Metazoa</taxon>
        <taxon>Ecdysozoa</taxon>
        <taxon>Nematoda</taxon>
        <taxon>Chromadorea</taxon>
        <taxon>Rhabditida</taxon>
        <taxon>Rhabditina</taxon>
        <taxon>Rhabditomorpha</taxon>
        <taxon>Rhabditoidea</taxon>
        <taxon>Rhabditidae</taxon>
        <taxon>Peloderinae</taxon>
        <taxon>Caenorhabditis</taxon>
    </lineage>
</organism>
<dbReference type="InterPro" id="IPR014352">
    <property type="entry name" value="FERM/acyl-CoA-bd_prot_sf"/>
</dbReference>
<dbReference type="Pfam" id="PF00887">
    <property type="entry name" value="ACBP"/>
    <property type="match status" value="1"/>
</dbReference>
<dbReference type="PROSITE" id="PS51228">
    <property type="entry name" value="ACB_2"/>
    <property type="match status" value="1"/>
</dbReference>
<keyword evidence="4" id="KW-1185">Reference proteome</keyword>
<dbReference type="OrthoDB" id="346910at2759"/>
<dbReference type="Proteomes" id="UP001152747">
    <property type="component" value="Unassembled WGS sequence"/>
</dbReference>
<feature type="domain" description="ACB" evidence="2">
    <location>
        <begin position="1"/>
        <end position="109"/>
    </location>
</feature>
<dbReference type="GO" id="GO:0000062">
    <property type="term" value="F:fatty-acyl-CoA binding"/>
    <property type="evidence" value="ECO:0007669"/>
    <property type="project" value="InterPro"/>
</dbReference>
<dbReference type="Gene3D" id="1.20.80.10">
    <property type="match status" value="1"/>
</dbReference>